<evidence type="ECO:0000313" key="13">
    <source>
        <dbReference type="Proteomes" id="UP000193334"/>
    </source>
</evidence>
<evidence type="ECO:0000259" key="11">
    <source>
        <dbReference type="PROSITE" id="PS51918"/>
    </source>
</evidence>
<evidence type="ECO:0000256" key="6">
    <source>
        <dbReference type="ARBA" id="ARBA00023004"/>
    </source>
</evidence>
<sequence length="442" mass="49250">MAKNYTITFVSLGCPKNTVDSEAMLAGLAERGFILDSSSENTDFYLVNTCGFIEPAKEEAIEELRRGIQLKKEGKVRFVAAAGCLVERMGRELADALPQIDCLISLCERDKAAEILLKTAKSKGSRKIETASGNKFVSNDSVRLLTTSPGSAYLRISEGCGRGCSFCTIPAIRGPFRSKPKDEIIREAEMLCESGTREVNLIAQDTTGYGKDFGLEEGLCELLEELVKTDLDWIRILYLYPASVSERLLDTIASHKKIVNYIDMPIQHIDNELLKSMRRTDSQEQTAALIEKIRAKLDEPVIRTTVISGYPGETAEKHKRLLEFVKWAEFDALGAFAFCPEKDTPAGKMDGQISEEVKNRRVDEIMRAQQEIAFGKNRNMLGKKLTLLTEGFCEDYTQARYYGQAPEIDSVCALPGEQIEPGKFVKAEVAETSDYDLICRLV</sequence>
<dbReference type="InterPro" id="IPR012340">
    <property type="entry name" value="NA-bd_OB-fold"/>
</dbReference>
<dbReference type="SFLD" id="SFLDG01082">
    <property type="entry name" value="B12-binding_domain_containing"/>
    <property type="match status" value="1"/>
</dbReference>
<dbReference type="SUPFAM" id="SSF102114">
    <property type="entry name" value="Radical SAM enzymes"/>
    <property type="match status" value="1"/>
</dbReference>
<dbReference type="NCBIfam" id="TIGR00089">
    <property type="entry name" value="MiaB/RimO family radical SAM methylthiotransferase"/>
    <property type="match status" value="1"/>
</dbReference>
<dbReference type="InterPro" id="IPR013848">
    <property type="entry name" value="Methylthiotransferase_N"/>
</dbReference>
<dbReference type="GO" id="GO:0051539">
    <property type="term" value="F:4 iron, 4 sulfur cluster binding"/>
    <property type="evidence" value="ECO:0007669"/>
    <property type="project" value="UniProtKB-UniRule"/>
</dbReference>
<dbReference type="FunFam" id="3.80.30.20:FF:000001">
    <property type="entry name" value="tRNA-2-methylthio-N(6)-dimethylallyladenosine synthase 2"/>
    <property type="match status" value="1"/>
</dbReference>
<dbReference type="RefSeq" id="WP_085756490.1">
    <property type="nucleotide sequence ID" value="NZ_CP021023.1"/>
</dbReference>
<dbReference type="SFLD" id="SFLDG01061">
    <property type="entry name" value="methylthiotransferase"/>
    <property type="match status" value="1"/>
</dbReference>
<dbReference type="InterPro" id="IPR005840">
    <property type="entry name" value="Ribosomal_uS12_MeSTrfase_RimO"/>
</dbReference>
<gene>
    <name evidence="8 12" type="primary">rimO</name>
    <name evidence="12" type="ORF">STSP1_02299</name>
</gene>
<dbReference type="InterPro" id="IPR006638">
    <property type="entry name" value="Elp3/MiaA/NifB-like_rSAM"/>
</dbReference>
<evidence type="ECO:0000256" key="5">
    <source>
        <dbReference type="ARBA" id="ARBA00022723"/>
    </source>
</evidence>
<dbReference type="GO" id="GO:0006400">
    <property type="term" value="P:tRNA modification"/>
    <property type="evidence" value="ECO:0007669"/>
    <property type="project" value="InterPro"/>
</dbReference>
<dbReference type="Gene3D" id="3.80.30.20">
    <property type="entry name" value="tm_1862 like domain"/>
    <property type="match status" value="1"/>
</dbReference>
<reference evidence="13" key="1">
    <citation type="submission" date="2017-04" db="EMBL/GenBank/DDBJ databases">
        <title>Comparative genomics and description of representatives of a novel lineage of planctomycetes thriving in anoxic sediments.</title>
        <authorList>
            <person name="Spring S."/>
            <person name="Bunk B."/>
            <person name="Sproer C."/>
        </authorList>
    </citation>
    <scope>NUCLEOTIDE SEQUENCE [LARGE SCALE GENOMIC DNA]</scope>
    <source>
        <strain evidence="13">ST-PulAB-D4</strain>
    </source>
</reference>
<protein>
    <recommendedName>
        <fullName evidence="8">Ribosomal protein uS12 methylthiotransferase RimO</fullName>
        <shortName evidence="8">uS12 MTTase</shortName>
        <shortName evidence="8">uS12 methylthiotransferase</shortName>
        <ecNumber evidence="8">2.8.4.4</ecNumber>
    </recommendedName>
    <alternativeName>
        <fullName evidence="8">Ribosomal protein uS12 (aspartate-C(3))-methylthiotransferase</fullName>
    </alternativeName>
    <alternativeName>
        <fullName evidence="8">Ribosome maturation factor RimO</fullName>
    </alternativeName>
</protein>
<evidence type="ECO:0000256" key="7">
    <source>
        <dbReference type="ARBA" id="ARBA00023014"/>
    </source>
</evidence>
<evidence type="ECO:0000313" key="12">
    <source>
        <dbReference type="EMBL" id="ARN57873.1"/>
    </source>
</evidence>
<keyword evidence="13" id="KW-1185">Reference proteome</keyword>
<keyword evidence="3 8" id="KW-0808">Transferase</keyword>
<dbReference type="STRING" id="1941349.STSP1_02299"/>
<keyword evidence="5 8" id="KW-0479">Metal-binding</keyword>
<dbReference type="InterPro" id="IPR020612">
    <property type="entry name" value="Methylthiotransferase_CS"/>
</dbReference>
<keyword evidence="12" id="KW-0687">Ribonucleoprotein</keyword>
<dbReference type="GO" id="GO:0005829">
    <property type="term" value="C:cytosol"/>
    <property type="evidence" value="ECO:0007669"/>
    <property type="project" value="TreeGrafter"/>
</dbReference>
<dbReference type="Pfam" id="PF04055">
    <property type="entry name" value="Radical_SAM"/>
    <property type="match status" value="1"/>
</dbReference>
<dbReference type="InterPro" id="IPR007197">
    <property type="entry name" value="rSAM"/>
</dbReference>
<dbReference type="GO" id="GO:0005840">
    <property type="term" value="C:ribosome"/>
    <property type="evidence" value="ECO:0007669"/>
    <property type="project" value="UniProtKB-KW"/>
</dbReference>
<dbReference type="EMBL" id="CP021023">
    <property type="protein sequence ID" value="ARN57873.1"/>
    <property type="molecule type" value="Genomic_DNA"/>
</dbReference>
<evidence type="ECO:0000256" key="1">
    <source>
        <dbReference type="ARBA" id="ARBA00022485"/>
    </source>
</evidence>
<keyword evidence="7 8" id="KW-0411">Iron-sulfur</keyword>
<comment type="cofactor">
    <cofactor evidence="8">
        <name>[4Fe-4S] cluster</name>
        <dbReference type="ChEBI" id="CHEBI:49883"/>
    </cofactor>
    <text evidence="8">Binds 2 [4Fe-4S] clusters. One cluster is coordinated with 3 cysteines and an exchangeable S-adenosyl-L-methionine.</text>
</comment>
<dbReference type="GO" id="GO:0103039">
    <property type="term" value="F:protein methylthiotransferase activity"/>
    <property type="evidence" value="ECO:0007669"/>
    <property type="project" value="UniProtKB-EC"/>
</dbReference>
<feature type="binding site" evidence="8">
    <location>
        <position position="160"/>
    </location>
    <ligand>
        <name>[4Fe-4S] cluster</name>
        <dbReference type="ChEBI" id="CHEBI:49883"/>
        <label>2</label>
        <note>4Fe-4S-S-AdoMet</note>
    </ligand>
</feature>
<feature type="domain" description="MTTase N-terminal" evidence="10">
    <location>
        <begin position="5"/>
        <end position="121"/>
    </location>
</feature>
<evidence type="ECO:0000256" key="4">
    <source>
        <dbReference type="ARBA" id="ARBA00022691"/>
    </source>
</evidence>
<dbReference type="SMART" id="SM00729">
    <property type="entry name" value="Elp3"/>
    <property type="match status" value="1"/>
</dbReference>
<dbReference type="GO" id="GO:0035599">
    <property type="term" value="F:aspartic acid methylthiotransferase activity"/>
    <property type="evidence" value="ECO:0007669"/>
    <property type="project" value="TreeGrafter"/>
</dbReference>
<dbReference type="Gene3D" id="2.40.50.140">
    <property type="entry name" value="Nucleic acid-binding proteins"/>
    <property type="match status" value="1"/>
</dbReference>
<dbReference type="AlphaFoldDB" id="A0A1W6LQ72"/>
<dbReference type="PROSITE" id="PS51449">
    <property type="entry name" value="MTTASE_N"/>
    <property type="match status" value="1"/>
</dbReference>
<dbReference type="PANTHER" id="PTHR43837">
    <property type="entry name" value="RIBOSOMAL PROTEIN S12 METHYLTHIOTRANSFERASE RIMO"/>
    <property type="match status" value="1"/>
</dbReference>
<comment type="function">
    <text evidence="8">Catalyzes the methylthiolation of an aspartic acid residue of ribosomal protein uS12.</text>
</comment>
<feature type="binding site" evidence="8">
    <location>
        <position position="50"/>
    </location>
    <ligand>
        <name>[4Fe-4S] cluster</name>
        <dbReference type="ChEBI" id="CHEBI:49883"/>
        <label>1</label>
    </ligand>
</feature>
<dbReference type="GO" id="GO:0046872">
    <property type="term" value="F:metal ion binding"/>
    <property type="evidence" value="ECO:0007669"/>
    <property type="project" value="UniProtKB-KW"/>
</dbReference>
<feature type="binding site" evidence="8">
    <location>
        <position position="167"/>
    </location>
    <ligand>
        <name>[4Fe-4S] cluster</name>
        <dbReference type="ChEBI" id="CHEBI:49883"/>
        <label>2</label>
        <note>4Fe-4S-S-AdoMet</note>
    </ligand>
</feature>
<name>A0A1W6LQ72_9BACT</name>
<dbReference type="PROSITE" id="PS51918">
    <property type="entry name" value="RADICAL_SAM"/>
    <property type="match status" value="1"/>
</dbReference>
<comment type="similarity">
    <text evidence="8">Belongs to the methylthiotransferase family. RimO subfamily.</text>
</comment>
<dbReference type="SFLD" id="SFLDS00029">
    <property type="entry name" value="Radical_SAM"/>
    <property type="match status" value="1"/>
</dbReference>
<keyword evidence="6 8" id="KW-0408">Iron</keyword>
<dbReference type="InterPro" id="IPR058240">
    <property type="entry name" value="rSAM_sf"/>
</dbReference>
<keyword evidence="1 8" id="KW-0004">4Fe-4S</keyword>
<dbReference type="NCBIfam" id="TIGR01125">
    <property type="entry name" value="30S ribosomal protein S12 methylthiotransferase RimO"/>
    <property type="match status" value="1"/>
</dbReference>
<feature type="binding site" evidence="8">
    <location>
        <position position="14"/>
    </location>
    <ligand>
        <name>[4Fe-4S] cluster</name>
        <dbReference type="ChEBI" id="CHEBI:49883"/>
        <label>1</label>
    </ligand>
</feature>
<evidence type="ECO:0000256" key="3">
    <source>
        <dbReference type="ARBA" id="ARBA00022679"/>
    </source>
</evidence>
<dbReference type="Pfam" id="PF00919">
    <property type="entry name" value="UPF0004"/>
    <property type="match status" value="1"/>
</dbReference>
<dbReference type="EC" id="2.8.4.4" evidence="8"/>
<evidence type="ECO:0000259" key="9">
    <source>
        <dbReference type="PROSITE" id="PS50926"/>
    </source>
</evidence>
<organism evidence="12 13">
    <name type="scientific">Sedimentisphaera salicampi</name>
    <dbReference type="NCBI Taxonomy" id="1941349"/>
    <lineage>
        <taxon>Bacteria</taxon>
        <taxon>Pseudomonadati</taxon>
        <taxon>Planctomycetota</taxon>
        <taxon>Phycisphaerae</taxon>
        <taxon>Sedimentisphaerales</taxon>
        <taxon>Sedimentisphaeraceae</taxon>
        <taxon>Sedimentisphaera</taxon>
    </lineage>
</organism>
<dbReference type="SFLD" id="SFLDF00274">
    <property type="entry name" value="ribosomal_protein_S12_methylth"/>
    <property type="match status" value="1"/>
</dbReference>
<dbReference type="PROSITE" id="PS50926">
    <property type="entry name" value="TRAM"/>
    <property type="match status" value="1"/>
</dbReference>
<keyword evidence="4 8" id="KW-0949">S-adenosyl-L-methionine</keyword>
<dbReference type="HAMAP" id="MF_01865">
    <property type="entry name" value="MTTase_RimO"/>
    <property type="match status" value="1"/>
</dbReference>
<keyword evidence="2 8" id="KW-0963">Cytoplasm</keyword>
<dbReference type="PANTHER" id="PTHR43837:SF1">
    <property type="entry name" value="RIBOSOMAL PROTEIN US12 METHYLTHIOTRANSFERASE RIMO"/>
    <property type="match status" value="1"/>
</dbReference>
<dbReference type="InterPro" id="IPR005839">
    <property type="entry name" value="Methylthiotransferase"/>
</dbReference>
<evidence type="ECO:0000256" key="2">
    <source>
        <dbReference type="ARBA" id="ARBA00022490"/>
    </source>
</evidence>
<feature type="binding site" evidence="8">
    <location>
        <position position="164"/>
    </location>
    <ligand>
        <name>[4Fe-4S] cluster</name>
        <dbReference type="ChEBI" id="CHEBI:49883"/>
        <label>2</label>
        <note>4Fe-4S-S-AdoMet</note>
    </ligand>
</feature>
<accession>A0A1W6LQ72</accession>
<dbReference type="Pfam" id="PF18693">
    <property type="entry name" value="TRAM_2"/>
    <property type="match status" value="1"/>
</dbReference>
<dbReference type="Gene3D" id="3.40.50.12160">
    <property type="entry name" value="Methylthiotransferase, N-terminal domain"/>
    <property type="match status" value="1"/>
</dbReference>
<dbReference type="Proteomes" id="UP000193334">
    <property type="component" value="Chromosome"/>
</dbReference>
<proteinExistence type="inferred from homology"/>
<dbReference type="KEGG" id="pbp:STSP1_02299"/>
<evidence type="ECO:0000259" key="10">
    <source>
        <dbReference type="PROSITE" id="PS51449"/>
    </source>
</evidence>
<comment type="subcellular location">
    <subcellularLocation>
        <location evidence="8">Cytoplasm</location>
    </subcellularLocation>
</comment>
<keyword evidence="12" id="KW-0689">Ribosomal protein</keyword>
<dbReference type="InterPro" id="IPR023404">
    <property type="entry name" value="rSAM_horseshoe"/>
</dbReference>
<feature type="domain" description="TRAM" evidence="9">
    <location>
        <begin position="378"/>
        <end position="442"/>
    </location>
</feature>
<evidence type="ECO:0000256" key="8">
    <source>
        <dbReference type="HAMAP-Rule" id="MF_01865"/>
    </source>
</evidence>
<dbReference type="InterPro" id="IPR038135">
    <property type="entry name" value="Methylthiotransferase_N_sf"/>
</dbReference>
<feature type="domain" description="Radical SAM core" evidence="11">
    <location>
        <begin position="146"/>
        <end position="376"/>
    </location>
</feature>
<dbReference type="InterPro" id="IPR002792">
    <property type="entry name" value="TRAM_dom"/>
</dbReference>
<comment type="catalytic activity">
    <reaction evidence="8">
        <text>L-aspartate(89)-[ribosomal protein uS12]-hydrogen + (sulfur carrier)-SH + AH2 + 2 S-adenosyl-L-methionine = 3-methylsulfanyl-L-aspartate(89)-[ribosomal protein uS12]-hydrogen + (sulfur carrier)-H + 5'-deoxyadenosine + L-methionine + A + S-adenosyl-L-homocysteine + 2 H(+)</text>
        <dbReference type="Rhea" id="RHEA:37087"/>
        <dbReference type="Rhea" id="RHEA-COMP:10460"/>
        <dbReference type="Rhea" id="RHEA-COMP:10461"/>
        <dbReference type="Rhea" id="RHEA-COMP:14737"/>
        <dbReference type="Rhea" id="RHEA-COMP:14739"/>
        <dbReference type="ChEBI" id="CHEBI:13193"/>
        <dbReference type="ChEBI" id="CHEBI:15378"/>
        <dbReference type="ChEBI" id="CHEBI:17319"/>
        <dbReference type="ChEBI" id="CHEBI:17499"/>
        <dbReference type="ChEBI" id="CHEBI:29917"/>
        <dbReference type="ChEBI" id="CHEBI:29961"/>
        <dbReference type="ChEBI" id="CHEBI:57844"/>
        <dbReference type="ChEBI" id="CHEBI:57856"/>
        <dbReference type="ChEBI" id="CHEBI:59789"/>
        <dbReference type="ChEBI" id="CHEBI:64428"/>
        <dbReference type="ChEBI" id="CHEBI:73599"/>
        <dbReference type="EC" id="2.8.4.4"/>
    </reaction>
</comment>
<feature type="binding site" evidence="8">
    <location>
        <position position="84"/>
    </location>
    <ligand>
        <name>[4Fe-4S] cluster</name>
        <dbReference type="ChEBI" id="CHEBI:49883"/>
        <label>1</label>
    </ligand>
</feature>
<dbReference type="PROSITE" id="PS01278">
    <property type="entry name" value="MTTASE_RADICAL"/>
    <property type="match status" value="1"/>
</dbReference>